<keyword evidence="1" id="KW-1133">Transmembrane helix</keyword>
<feature type="transmembrane region" description="Helical" evidence="1">
    <location>
        <begin position="76"/>
        <end position="94"/>
    </location>
</feature>
<keyword evidence="1 3" id="KW-0812">Transmembrane</keyword>
<keyword evidence="1" id="KW-0472">Membrane</keyword>
<proteinExistence type="predicted"/>
<dbReference type="AlphaFoldDB" id="A0A6P6H0Y4"/>
<accession>A0A6P6H0Y4</accession>
<gene>
    <name evidence="3" type="primary">TMEM212</name>
</gene>
<protein>
    <submittedName>
        <fullName evidence="3">Transmembrane protein 212</fullName>
    </submittedName>
</protein>
<feature type="transmembrane region" description="Helical" evidence="1">
    <location>
        <begin position="150"/>
        <end position="176"/>
    </location>
</feature>
<dbReference type="Proteomes" id="UP000515131">
    <property type="component" value="Unplaced"/>
</dbReference>
<evidence type="ECO:0000313" key="2">
    <source>
        <dbReference type="Proteomes" id="UP000515131"/>
    </source>
</evidence>
<sequence>MQSLSQAAGRILISLGTLSVFSGVIAFFPVFSYKLWFTGWNVWIACPIWNGALAIMTGILLLVAHKEWTKRYLWEASFTFVILSIMGCPLHFAIALESALLGPYCFYSLSGIAGTGYLGYAVAFPFPYAKFPSACVDPPHYEAYHLTLQAFDLCLSFAMFCVSLTVFIKLSAGLIWNRHIHVRDLMLGYTKVFLVLLGTKSPWGNPSKTSRGSKHRLLPTCLCSTGEFVRGYKARGRRGWAGPHTAPSWACAKKAGSPQWAVILKNICP</sequence>
<feature type="transmembrane region" description="Helical" evidence="1">
    <location>
        <begin position="42"/>
        <end position="64"/>
    </location>
</feature>
<reference evidence="3" key="1">
    <citation type="submission" date="2025-08" db="UniProtKB">
        <authorList>
            <consortium name="RefSeq"/>
        </authorList>
    </citation>
    <scope>IDENTIFICATION</scope>
    <source>
        <tissue evidence="3">Blood</tissue>
    </source>
</reference>
<feature type="transmembrane region" description="Helical" evidence="1">
    <location>
        <begin position="106"/>
        <end position="129"/>
    </location>
</feature>
<dbReference type="KEGG" id="pcoo:112849950"/>
<evidence type="ECO:0000256" key="1">
    <source>
        <dbReference type="SAM" id="Phobius"/>
    </source>
</evidence>
<evidence type="ECO:0000313" key="3">
    <source>
        <dbReference type="RefSeq" id="XP_025769375.1"/>
    </source>
</evidence>
<feature type="transmembrane region" description="Helical" evidence="1">
    <location>
        <begin position="12"/>
        <end position="36"/>
    </location>
</feature>
<dbReference type="CTD" id="389177"/>
<organism evidence="2 3">
    <name type="scientific">Puma concolor</name>
    <name type="common">Mountain lion</name>
    <name type="synonym">Felis concolor</name>
    <dbReference type="NCBI Taxonomy" id="9696"/>
    <lineage>
        <taxon>Eukaryota</taxon>
        <taxon>Metazoa</taxon>
        <taxon>Chordata</taxon>
        <taxon>Craniata</taxon>
        <taxon>Vertebrata</taxon>
        <taxon>Euteleostomi</taxon>
        <taxon>Mammalia</taxon>
        <taxon>Eutheria</taxon>
        <taxon>Laurasiatheria</taxon>
        <taxon>Carnivora</taxon>
        <taxon>Feliformia</taxon>
        <taxon>Felidae</taxon>
        <taxon>Felinae</taxon>
        <taxon>Puma</taxon>
    </lineage>
</organism>
<keyword evidence="2" id="KW-1185">Reference proteome</keyword>
<dbReference type="RefSeq" id="XP_025769375.1">
    <property type="nucleotide sequence ID" value="XM_025913590.1"/>
</dbReference>
<dbReference type="GeneID" id="112849950"/>
<name>A0A6P6H0Y4_PUMCO</name>